<evidence type="ECO:0000313" key="2">
    <source>
        <dbReference type="EMBL" id="RLE53396.1"/>
    </source>
</evidence>
<name>A0A497F1X0_9CREN</name>
<evidence type="ECO:0000259" key="1">
    <source>
        <dbReference type="PROSITE" id="PS50926"/>
    </source>
</evidence>
<organism evidence="2 3">
    <name type="scientific">Thermoproteota archaeon</name>
    <dbReference type="NCBI Taxonomy" id="2056631"/>
    <lineage>
        <taxon>Archaea</taxon>
        <taxon>Thermoproteota</taxon>
    </lineage>
</organism>
<sequence length="56" mass="6303">MYGRRRGFGVKKPVEVGKTYEVDITELSRRGDGLTRIQGFVIFVPGTRPGDHVKII</sequence>
<dbReference type="Proteomes" id="UP000269499">
    <property type="component" value="Unassembled WGS sequence"/>
</dbReference>
<reference evidence="2 3" key="1">
    <citation type="submission" date="2018-06" db="EMBL/GenBank/DDBJ databases">
        <title>Extensive metabolic versatility and redundancy in microbially diverse, dynamic hydrothermal sediments.</title>
        <authorList>
            <person name="Dombrowski N."/>
            <person name="Teske A."/>
            <person name="Baker B.J."/>
        </authorList>
    </citation>
    <scope>NUCLEOTIDE SEQUENCE [LARGE SCALE GENOMIC DNA]</scope>
    <source>
        <strain evidence="2">B20_G2</strain>
    </source>
</reference>
<proteinExistence type="predicted"/>
<feature type="non-terminal residue" evidence="2">
    <location>
        <position position="56"/>
    </location>
</feature>
<dbReference type="InterPro" id="IPR012340">
    <property type="entry name" value="NA-bd_OB-fold"/>
</dbReference>
<dbReference type="AlphaFoldDB" id="A0A497F1X0"/>
<feature type="domain" description="TRAM" evidence="1">
    <location>
        <begin position="13"/>
        <end position="56"/>
    </location>
</feature>
<accession>A0A497F1X0</accession>
<dbReference type="PROSITE" id="PS50926">
    <property type="entry name" value="TRAM"/>
    <property type="match status" value="1"/>
</dbReference>
<dbReference type="Pfam" id="PF01938">
    <property type="entry name" value="TRAM"/>
    <property type="match status" value="1"/>
</dbReference>
<comment type="caution">
    <text evidence="2">The sequence shown here is derived from an EMBL/GenBank/DDBJ whole genome shotgun (WGS) entry which is preliminary data.</text>
</comment>
<dbReference type="InterPro" id="IPR002792">
    <property type="entry name" value="TRAM_dom"/>
</dbReference>
<dbReference type="Gene3D" id="2.40.50.140">
    <property type="entry name" value="Nucleic acid-binding proteins"/>
    <property type="match status" value="1"/>
</dbReference>
<evidence type="ECO:0000313" key="3">
    <source>
        <dbReference type="Proteomes" id="UP000269499"/>
    </source>
</evidence>
<dbReference type="SUPFAM" id="SSF50249">
    <property type="entry name" value="Nucleic acid-binding proteins"/>
    <property type="match status" value="1"/>
</dbReference>
<protein>
    <submittedName>
        <fullName evidence="2">Deoxyribonuclease</fullName>
    </submittedName>
</protein>
<dbReference type="EMBL" id="QMRA01000068">
    <property type="protein sequence ID" value="RLE53396.1"/>
    <property type="molecule type" value="Genomic_DNA"/>
</dbReference>
<gene>
    <name evidence="2" type="ORF">DRJ26_03380</name>
</gene>